<feature type="non-terminal residue" evidence="5">
    <location>
        <position position="201"/>
    </location>
</feature>
<dbReference type="Pfam" id="PF01399">
    <property type="entry name" value="PCI"/>
    <property type="match status" value="1"/>
</dbReference>
<dbReference type="PANTHER" id="PTHR15350:SF5">
    <property type="entry name" value="COP9 SIGNALOSOME COMPLEX SUBUNIT 7"/>
    <property type="match status" value="1"/>
</dbReference>
<feature type="compositionally biased region" description="Pro residues" evidence="3">
    <location>
        <begin position="1"/>
        <end position="10"/>
    </location>
</feature>
<dbReference type="EMBL" id="KQ474082">
    <property type="protein sequence ID" value="KPV73530.1"/>
    <property type="molecule type" value="Genomic_DNA"/>
</dbReference>
<proteinExistence type="inferred from homology"/>
<evidence type="ECO:0000313" key="6">
    <source>
        <dbReference type="Proteomes" id="UP000053890"/>
    </source>
</evidence>
<dbReference type="STRING" id="578459.A0A0P9IV87"/>
<dbReference type="GO" id="GO:0008180">
    <property type="term" value="C:COP9 signalosome"/>
    <property type="evidence" value="ECO:0007669"/>
    <property type="project" value="UniProtKB-KW"/>
</dbReference>
<dbReference type="RefSeq" id="XP_018269579.1">
    <property type="nucleotide sequence ID" value="XM_018413490.1"/>
</dbReference>
<feature type="domain" description="PCI" evidence="4">
    <location>
        <begin position="1"/>
        <end position="172"/>
    </location>
</feature>
<protein>
    <recommendedName>
        <fullName evidence="4">PCI domain-containing protein</fullName>
    </recommendedName>
</protein>
<organism evidence="5 6">
    <name type="scientific">Rhodotorula graminis (strain WP1)</name>
    <dbReference type="NCBI Taxonomy" id="578459"/>
    <lineage>
        <taxon>Eukaryota</taxon>
        <taxon>Fungi</taxon>
        <taxon>Dikarya</taxon>
        <taxon>Basidiomycota</taxon>
        <taxon>Pucciniomycotina</taxon>
        <taxon>Microbotryomycetes</taxon>
        <taxon>Sporidiobolales</taxon>
        <taxon>Sporidiobolaceae</taxon>
        <taxon>Rhodotorula</taxon>
    </lineage>
</organism>
<dbReference type="SMART" id="SM00088">
    <property type="entry name" value="PINT"/>
    <property type="match status" value="1"/>
</dbReference>
<dbReference type="AlphaFoldDB" id="A0A0P9IV87"/>
<dbReference type="GeneID" id="28973939"/>
<evidence type="ECO:0000256" key="3">
    <source>
        <dbReference type="SAM" id="MobiDB-lite"/>
    </source>
</evidence>
<evidence type="ECO:0000256" key="2">
    <source>
        <dbReference type="ARBA" id="ARBA00022790"/>
    </source>
</evidence>
<sequence length="201" mass="21819">MPAPPRPLARPPSHSLADPHDPCPQPYLLLAKSARGAGAANLVSQAVAAPGVYVFGELLDQPSIRDLANHEQHAQQHRLLELFAFGTWADYEANRDNYPALTPDQETKLRHLTVLTLASSQRSIPYALLLSRLSLPDVATLEDLLIAAFYAGVLRGKLDAREQRLEVLSAQGRDVRRDEPAAVAEESMELDPTTATATTGA</sequence>
<evidence type="ECO:0000313" key="5">
    <source>
        <dbReference type="EMBL" id="KPV73530.1"/>
    </source>
</evidence>
<dbReference type="InterPro" id="IPR000717">
    <property type="entry name" value="PCI_dom"/>
</dbReference>
<accession>A0A0P9IV87</accession>
<gene>
    <name evidence="5" type="ORF">RHOBADRAFT_38090</name>
</gene>
<feature type="region of interest" description="Disordered" evidence="3">
    <location>
        <begin position="1"/>
        <end position="21"/>
    </location>
</feature>
<dbReference type="InterPro" id="IPR045237">
    <property type="entry name" value="COPS7/eIF3m"/>
</dbReference>
<comment type="similarity">
    <text evidence="1">Belongs to the CSN7/EIF3M family. CSN7 subfamily.</text>
</comment>
<dbReference type="Proteomes" id="UP000053890">
    <property type="component" value="Unassembled WGS sequence"/>
</dbReference>
<name>A0A0P9IV87_RHOGW</name>
<dbReference type="PROSITE" id="PS50250">
    <property type="entry name" value="PCI"/>
    <property type="match status" value="1"/>
</dbReference>
<feature type="region of interest" description="Disordered" evidence="3">
    <location>
        <begin position="176"/>
        <end position="201"/>
    </location>
</feature>
<keyword evidence="2" id="KW-0736">Signalosome</keyword>
<reference evidence="5 6" key="1">
    <citation type="journal article" date="2015" name="Front. Microbiol.">
        <title>Genome sequence of the plant growth promoting endophytic yeast Rhodotorula graminis WP1.</title>
        <authorList>
            <person name="Firrincieli A."/>
            <person name="Otillar R."/>
            <person name="Salamov A."/>
            <person name="Schmutz J."/>
            <person name="Khan Z."/>
            <person name="Redman R.S."/>
            <person name="Fleck N.D."/>
            <person name="Lindquist E."/>
            <person name="Grigoriev I.V."/>
            <person name="Doty S.L."/>
        </authorList>
    </citation>
    <scope>NUCLEOTIDE SEQUENCE [LARGE SCALE GENOMIC DNA]</scope>
    <source>
        <strain evidence="5 6">WP1</strain>
    </source>
</reference>
<keyword evidence="6" id="KW-1185">Reference proteome</keyword>
<evidence type="ECO:0000259" key="4">
    <source>
        <dbReference type="PROSITE" id="PS50250"/>
    </source>
</evidence>
<dbReference type="OMA" id="SACEYRH"/>
<dbReference type="PANTHER" id="PTHR15350">
    <property type="entry name" value="COP9 SIGNALOSOME COMPLEX SUBUNIT 7/DENDRITIC CELL PROTEIN GA17"/>
    <property type="match status" value="1"/>
</dbReference>
<evidence type="ECO:0000256" key="1">
    <source>
        <dbReference type="ARBA" id="ARBA00008482"/>
    </source>
</evidence>
<dbReference type="Pfam" id="PF22061">
    <property type="entry name" value="CSN7_HB_subdom"/>
    <property type="match status" value="1"/>
</dbReference>
<dbReference type="OrthoDB" id="10265275at2759"/>